<dbReference type="Pfam" id="PF02565">
    <property type="entry name" value="RecO_C"/>
    <property type="match status" value="1"/>
</dbReference>
<proteinExistence type="inferred from homology"/>
<accession>A0ABR9ZX42</accession>
<keyword evidence="3 7" id="KW-0227">DNA damage</keyword>
<dbReference type="Pfam" id="PF11967">
    <property type="entry name" value="RecO_N"/>
    <property type="match status" value="1"/>
</dbReference>
<reference evidence="9 10" key="1">
    <citation type="submission" date="2020-11" db="EMBL/GenBank/DDBJ databases">
        <title>Fusibacter basophilias sp. nov.</title>
        <authorList>
            <person name="Qiu D."/>
        </authorList>
    </citation>
    <scope>NUCLEOTIDE SEQUENCE [LARGE SCALE GENOMIC DNA]</scope>
    <source>
        <strain evidence="9 10">Q10-2</strain>
    </source>
</reference>
<evidence type="ECO:0000313" key="10">
    <source>
        <dbReference type="Proteomes" id="UP000614200"/>
    </source>
</evidence>
<protein>
    <recommendedName>
        <fullName evidence="2 7">DNA repair protein RecO</fullName>
    </recommendedName>
    <alternativeName>
        <fullName evidence="6 7">Recombination protein O</fullName>
    </alternativeName>
</protein>
<dbReference type="NCBIfam" id="TIGR00613">
    <property type="entry name" value="reco"/>
    <property type="match status" value="1"/>
</dbReference>
<dbReference type="SUPFAM" id="SSF57863">
    <property type="entry name" value="ArfGap/RecO-like zinc finger"/>
    <property type="match status" value="1"/>
</dbReference>
<dbReference type="Gene3D" id="2.40.50.140">
    <property type="entry name" value="Nucleic acid-binding proteins"/>
    <property type="match status" value="1"/>
</dbReference>
<dbReference type="InterPro" id="IPR003717">
    <property type="entry name" value="RecO"/>
</dbReference>
<keyword evidence="4 7" id="KW-0233">DNA recombination</keyword>
<sequence length="248" mass="28227">MFLETDGIVLKATKSTNNDVFLTVFTRKAGKIEVVANGAKSSKSPLAACSKPFVFGLFMINTSSKIMRLNNCTIHNSNFRITESLEKLAYGSYILELCHLSTPKNLIDLDHYMLVVEIVDLLAKKEVDLRLLQLSYLIKLAKFSGHMPNLTATCAQCGKPLDEFIFAINAGGLIHRHCIDETDQIFKINQQFMQIVQYLSVKDIRVIVNTKFHQRYIDHLLPMFELYISVHLDIRHINSKSFIETLSK</sequence>
<evidence type="ECO:0000256" key="1">
    <source>
        <dbReference type="ARBA" id="ARBA00007452"/>
    </source>
</evidence>
<name>A0ABR9ZX42_9FIRM</name>
<dbReference type="HAMAP" id="MF_00201">
    <property type="entry name" value="RecO"/>
    <property type="match status" value="1"/>
</dbReference>
<evidence type="ECO:0000256" key="3">
    <source>
        <dbReference type="ARBA" id="ARBA00022763"/>
    </source>
</evidence>
<evidence type="ECO:0000256" key="7">
    <source>
        <dbReference type="HAMAP-Rule" id="MF_00201"/>
    </source>
</evidence>
<organism evidence="9 10">
    <name type="scientific">Fusibacter ferrireducens</name>
    <dbReference type="NCBI Taxonomy" id="2785058"/>
    <lineage>
        <taxon>Bacteria</taxon>
        <taxon>Bacillati</taxon>
        <taxon>Bacillota</taxon>
        <taxon>Clostridia</taxon>
        <taxon>Eubacteriales</taxon>
        <taxon>Eubacteriales Family XII. Incertae Sedis</taxon>
        <taxon>Fusibacter</taxon>
    </lineage>
</organism>
<dbReference type="SUPFAM" id="SSF50249">
    <property type="entry name" value="Nucleic acid-binding proteins"/>
    <property type="match status" value="1"/>
</dbReference>
<dbReference type="PANTHER" id="PTHR33991">
    <property type="entry name" value="DNA REPAIR PROTEIN RECO"/>
    <property type="match status" value="1"/>
</dbReference>
<gene>
    <name evidence="7 9" type="primary">recO</name>
    <name evidence="9" type="ORF">ISU02_17635</name>
</gene>
<dbReference type="PANTHER" id="PTHR33991:SF1">
    <property type="entry name" value="DNA REPAIR PROTEIN RECO"/>
    <property type="match status" value="1"/>
</dbReference>
<comment type="caution">
    <text evidence="9">The sequence shown here is derived from an EMBL/GenBank/DDBJ whole genome shotgun (WGS) entry which is preliminary data.</text>
</comment>
<dbReference type="Proteomes" id="UP000614200">
    <property type="component" value="Unassembled WGS sequence"/>
</dbReference>
<dbReference type="InterPro" id="IPR037278">
    <property type="entry name" value="ARFGAP/RecO"/>
</dbReference>
<dbReference type="InterPro" id="IPR042242">
    <property type="entry name" value="RecO_C"/>
</dbReference>
<dbReference type="InterPro" id="IPR012340">
    <property type="entry name" value="NA-bd_OB-fold"/>
</dbReference>
<dbReference type="EMBL" id="JADKNH010000011">
    <property type="protein sequence ID" value="MBF4694926.1"/>
    <property type="molecule type" value="Genomic_DNA"/>
</dbReference>
<dbReference type="InterPro" id="IPR022572">
    <property type="entry name" value="DNA_rep/recomb_RecO_N"/>
</dbReference>
<evidence type="ECO:0000256" key="5">
    <source>
        <dbReference type="ARBA" id="ARBA00023204"/>
    </source>
</evidence>
<dbReference type="RefSeq" id="WP_194703162.1">
    <property type="nucleotide sequence ID" value="NZ_JADKNH010000011.1"/>
</dbReference>
<comment type="function">
    <text evidence="7">Involved in DNA repair and RecF pathway recombination.</text>
</comment>
<evidence type="ECO:0000256" key="4">
    <source>
        <dbReference type="ARBA" id="ARBA00023172"/>
    </source>
</evidence>
<evidence type="ECO:0000256" key="6">
    <source>
        <dbReference type="ARBA" id="ARBA00033409"/>
    </source>
</evidence>
<evidence type="ECO:0000313" key="9">
    <source>
        <dbReference type="EMBL" id="MBF4694926.1"/>
    </source>
</evidence>
<keyword evidence="10" id="KW-1185">Reference proteome</keyword>
<feature type="domain" description="DNA replication/recombination mediator RecO N-terminal" evidence="8">
    <location>
        <begin position="1"/>
        <end position="77"/>
    </location>
</feature>
<dbReference type="Gene3D" id="1.20.1440.120">
    <property type="entry name" value="Recombination protein O, C-terminal domain"/>
    <property type="match status" value="1"/>
</dbReference>
<keyword evidence="5 7" id="KW-0234">DNA repair</keyword>
<evidence type="ECO:0000259" key="8">
    <source>
        <dbReference type="Pfam" id="PF11967"/>
    </source>
</evidence>
<evidence type="ECO:0000256" key="2">
    <source>
        <dbReference type="ARBA" id="ARBA00021310"/>
    </source>
</evidence>
<comment type="similarity">
    <text evidence="1 7">Belongs to the RecO family.</text>
</comment>